<evidence type="ECO:0000256" key="2">
    <source>
        <dbReference type="ARBA" id="ARBA00022723"/>
    </source>
</evidence>
<dbReference type="GO" id="GO:0140326">
    <property type="term" value="F:ATPase-coupled intramembrane lipid transporter activity"/>
    <property type="evidence" value="ECO:0007669"/>
    <property type="project" value="TreeGrafter"/>
</dbReference>
<reference evidence="8 9" key="1">
    <citation type="journal article" date="2014" name="Genome Biol. Evol.">
        <title>The secreted proteins of Achlya hypogyna and Thraustotheca clavata identify the ancestral oomycete secretome and reveal gene acquisitions by horizontal gene transfer.</title>
        <authorList>
            <person name="Misner I."/>
            <person name="Blouin N."/>
            <person name="Leonard G."/>
            <person name="Richards T.A."/>
            <person name="Lane C.E."/>
        </authorList>
    </citation>
    <scope>NUCLEOTIDE SEQUENCE [LARGE SCALE GENOMIC DNA]</scope>
    <source>
        <strain evidence="8 9">ATCC 48635</strain>
    </source>
</reference>
<dbReference type="GO" id="GO:0046872">
    <property type="term" value="F:metal ion binding"/>
    <property type="evidence" value="ECO:0007669"/>
    <property type="project" value="UniProtKB-KW"/>
</dbReference>
<comment type="subcellular location">
    <subcellularLocation>
        <location evidence="1">Membrane</location>
        <topology evidence="1">Multi-pass membrane protein</topology>
    </subcellularLocation>
</comment>
<dbReference type="Pfam" id="PF16212">
    <property type="entry name" value="PhoLip_ATPase_C"/>
    <property type="match status" value="1"/>
</dbReference>
<evidence type="ECO:0000256" key="1">
    <source>
        <dbReference type="ARBA" id="ARBA00004141"/>
    </source>
</evidence>
<keyword evidence="5" id="KW-0472">Membrane</keyword>
<dbReference type="AlphaFoldDB" id="A0A1V9YCS2"/>
<dbReference type="GO" id="GO:0005886">
    <property type="term" value="C:plasma membrane"/>
    <property type="evidence" value="ECO:0007669"/>
    <property type="project" value="TreeGrafter"/>
</dbReference>
<keyword evidence="9" id="KW-1185">Reference proteome</keyword>
<feature type="signal peptide" evidence="6">
    <location>
        <begin position="1"/>
        <end position="19"/>
    </location>
</feature>
<protein>
    <submittedName>
        <fullName evidence="8">P-type ATPase (P-ATPase) Superfamily</fullName>
    </submittedName>
</protein>
<proteinExistence type="predicted"/>
<dbReference type="PANTHER" id="PTHR24092:SF150">
    <property type="entry name" value="PHOSPHOLIPID-TRANSPORTING ATPASE"/>
    <property type="match status" value="1"/>
</dbReference>
<dbReference type="OrthoDB" id="78505at2759"/>
<keyword evidence="3" id="KW-0460">Magnesium</keyword>
<feature type="domain" description="P-type ATPase C-terminal" evidence="7">
    <location>
        <begin position="5"/>
        <end position="170"/>
    </location>
</feature>
<keyword evidence="2" id="KW-0479">Metal-binding</keyword>
<gene>
    <name evidence="8" type="ORF">ACHHYP_14655</name>
</gene>
<organism evidence="8 9">
    <name type="scientific">Achlya hypogyna</name>
    <name type="common">Oomycete</name>
    <name type="synonym">Protoachlya hypogyna</name>
    <dbReference type="NCBI Taxonomy" id="1202772"/>
    <lineage>
        <taxon>Eukaryota</taxon>
        <taxon>Sar</taxon>
        <taxon>Stramenopiles</taxon>
        <taxon>Oomycota</taxon>
        <taxon>Saprolegniomycetes</taxon>
        <taxon>Saprolegniales</taxon>
        <taxon>Achlyaceae</taxon>
        <taxon>Achlya</taxon>
    </lineage>
</organism>
<feature type="chain" id="PRO_5012754477" evidence="6">
    <location>
        <begin position="20"/>
        <end position="323"/>
    </location>
</feature>
<dbReference type="EMBL" id="JNBR01002141">
    <property type="protein sequence ID" value="OQR83486.1"/>
    <property type="molecule type" value="Genomic_DNA"/>
</dbReference>
<keyword evidence="6" id="KW-0732">Signal</keyword>
<evidence type="ECO:0000256" key="3">
    <source>
        <dbReference type="ARBA" id="ARBA00022842"/>
    </source>
</evidence>
<evidence type="ECO:0000259" key="7">
    <source>
        <dbReference type="Pfam" id="PF16212"/>
    </source>
</evidence>
<evidence type="ECO:0000313" key="8">
    <source>
        <dbReference type="EMBL" id="OQR83486.1"/>
    </source>
</evidence>
<evidence type="ECO:0000256" key="5">
    <source>
        <dbReference type="SAM" id="Phobius"/>
    </source>
</evidence>
<evidence type="ECO:0000256" key="4">
    <source>
        <dbReference type="SAM" id="MobiDB-lite"/>
    </source>
</evidence>
<feature type="transmembrane region" description="Helical" evidence="5">
    <location>
        <begin position="148"/>
        <end position="167"/>
    </location>
</feature>
<keyword evidence="5" id="KW-0812">Transmembrane</keyword>
<dbReference type="GO" id="GO:0045332">
    <property type="term" value="P:phospholipid translocation"/>
    <property type="evidence" value="ECO:0007669"/>
    <property type="project" value="TreeGrafter"/>
</dbReference>
<dbReference type="Proteomes" id="UP000243579">
    <property type="component" value="Unassembled WGS sequence"/>
</dbReference>
<name>A0A1V9YCS2_ACHHY</name>
<accession>A0A1V9YCS2</accession>
<feature type="region of interest" description="Disordered" evidence="4">
    <location>
        <begin position="288"/>
        <end position="323"/>
    </location>
</feature>
<evidence type="ECO:0000313" key="9">
    <source>
        <dbReference type="Proteomes" id="UP000243579"/>
    </source>
</evidence>
<comment type="caution">
    <text evidence="8">The sequence shown here is derived from an EMBL/GenBank/DDBJ whole genome shotgun (WGS) entry which is preliminary data.</text>
</comment>
<evidence type="ECO:0000256" key="6">
    <source>
        <dbReference type="SAM" id="SignalP"/>
    </source>
</evidence>
<sequence>MAGWNFFLALPIISIGVFDEDVPAAQVTAYPPLYVTGQRNEDLNVKCFCLWILNAMLHACISFWVPLRIVPAYFTQSFYLQGTTIYSGLLMTMNAKVILETLTWTWFSYSVITFSFLLFFFFLGVYPFCTFLGTDMVGITPQLLSASLYWDVFFLIPVACILVDVTIKLYAPQRTSRGTHTFACSISRYYYPTHADILRERVMLQRIQAKVSCGTLEQGLPPKPSYAHSIVERTPVERAADEKAGMRNVGEMKYTGFAYSAPDEEDPNRCGTAREIATLRVEHYKRMSVSEADGRTASNAAFRSTGSHNSTKRFLEDQNDELS</sequence>
<feature type="transmembrane region" description="Helical" evidence="5">
    <location>
        <begin position="48"/>
        <end position="66"/>
    </location>
</feature>
<dbReference type="InterPro" id="IPR032630">
    <property type="entry name" value="P_typ_ATPase_c"/>
</dbReference>
<dbReference type="PANTHER" id="PTHR24092">
    <property type="entry name" value="PROBABLE PHOSPHOLIPID-TRANSPORTING ATPASE"/>
    <property type="match status" value="1"/>
</dbReference>
<dbReference type="STRING" id="1202772.A0A1V9YCS2"/>
<keyword evidence="5" id="KW-1133">Transmembrane helix</keyword>
<feature type="transmembrane region" description="Helical" evidence="5">
    <location>
        <begin position="106"/>
        <end position="128"/>
    </location>
</feature>
<feature type="transmembrane region" description="Helical" evidence="5">
    <location>
        <begin position="78"/>
        <end position="99"/>
    </location>
</feature>
<feature type="compositionally biased region" description="Polar residues" evidence="4">
    <location>
        <begin position="296"/>
        <end position="309"/>
    </location>
</feature>